<comment type="caution">
    <text evidence="2">The sequence shown here is derived from an EMBL/GenBank/DDBJ whole genome shotgun (WGS) entry which is preliminary data.</text>
</comment>
<dbReference type="InterPro" id="IPR035959">
    <property type="entry name" value="RutC-like_sf"/>
</dbReference>
<evidence type="ECO:0000313" key="2">
    <source>
        <dbReference type="EMBL" id="GIE49986.1"/>
    </source>
</evidence>
<evidence type="ECO:0008006" key="4">
    <source>
        <dbReference type="Google" id="ProtNLM"/>
    </source>
</evidence>
<dbReference type="CDD" id="cd00448">
    <property type="entry name" value="YjgF_YER057c_UK114_family"/>
    <property type="match status" value="1"/>
</dbReference>
<dbReference type="InterPro" id="IPR006175">
    <property type="entry name" value="YjgF/YER057c/UK114"/>
</dbReference>
<accession>A0A919MLX9</accession>
<proteinExistence type="inferred from homology"/>
<dbReference type="GO" id="GO:0019239">
    <property type="term" value="F:deaminase activity"/>
    <property type="evidence" value="ECO:0007669"/>
    <property type="project" value="TreeGrafter"/>
</dbReference>
<dbReference type="Proteomes" id="UP000647172">
    <property type="component" value="Unassembled WGS sequence"/>
</dbReference>
<name>A0A919MLX9_9ACTN</name>
<dbReference type="EMBL" id="BOMQ01000043">
    <property type="protein sequence ID" value="GIE49986.1"/>
    <property type="molecule type" value="Genomic_DNA"/>
</dbReference>
<organism evidence="2 3">
    <name type="scientific">Actinoplanes nipponensis</name>
    <dbReference type="NCBI Taxonomy" id="135950"/>
    <lineage>
        <taxon>Bacteria</taxon>
        <taxon>Bacillati</taxon>
        <taxon>Actinomycetota</taxon>
        <taxon>Actinomycetes</taxon>
        <taxon>Micromonosporales</taxon>
        <taxon>Micromonosporaceae</taxon>
        <taxon>Actinoplanes</taxon>
    </lineage>
</organism>
<dbReference type="AlphaFoldDB" id="A0A919MLX9"/>
<dbReference type="PANTHER" id="PTHR11803:SF58">
    <property type="entry name" value="PROTEIN HMF1-RELATED"/>
    <property type="match status" value="1"/>
</dbReference>
<dbReference type="Gene3D" id="3.30.1330.40">
    <property type="entry name" value="RutC-like"/>
    <property type="match status" value="1"/>
</dbReference>
<protein>
    <recommendedName>
        <fullName evidence="4">RidA family protein</fullName>
    </recommendedName>
</protein>
<evidence type="ECO:0000313" key="3">
    <source>
        <dbReference type="Proteomes" id="UP000647172"/>
    </source>
</evidence>
<gene>
    <name evidence="2" type="ORF">Ani05nite_35200</name>
</gene>
<evidence type="ECO:0000256" key="1">
    <source>
        <dbReference type="ARBA" id="ARBA00010552"/>
    </source>
</evidence>
<dbReference type="PANTHER" id="PTHR11803">
    <property type="entry name" value="2-IMINOBUTANOATE/2-IMINOPROPANOATE DEAMINASE RIDA"/>
    <property type="match status" value="1"/>
</dbReference>
<dbReference type="GO" id="GO:0005829">
    <property type="term" value="C:cytosol"/>
    <property type="evidence" value="ECO:0007669"/>
    <property type="project" value="TreeGrafter"/>
</dbReference>
<sequence length="143" mass="14934">MRHVMNPAGLPPTNGYSHAVTFTGTLVAVSGQVPLDAEGRVVGADDPRAQTRQVFHNLRVALAAAGSDLAHVVKLTVFLTNMGDLADFRSVRDEFLDPRRPPASSLVQVSGLVHPAFRIEIEALATVGTEPGGDAPASGSAGR</sequence>
<dbReference type="SUPFAM" id="SSF55298">
    <property type="entry name" value="YjgF-like"/>
    <property type="match status" value="1"/>
</dbReference>
<comment type="similarity">
    <text evidence="1">Belongs to the RutC family.</text>
</comment>
<reference evidence="2" key="1">
    <citation type="submission" date="2021-01" db="EMBL/GenBank/DDBJ databases">
        <title>Whole genome shotgun sequence of Actinoplanes nipponensis NBRC 14063.</title>
        <authorList>
            <person name="Komaki H."/>
            <person name="Tamura T."/>
        </authorList>
    </citation>
    <scope>NUCLEOTIDE SEQUENCE</scope>
    <source>
        <strain evidence="2">NBRC 14063</strain>
    </source>
</reference>
<keyword evidence="3" id="KW-1185">Reference proteome</keyword>
<dbReference type="RefSeq" id="WP_203769554.1">
    <property type="nucleotide sequence ID" value="NZ_BAAAYJ010000107.1"/>
</dbReference>
<dbReference type="Pfam" id="PF01042">
    <property type="entry name" value="Ribonuc_L-PSP"/>
    <property type="match status" value="1"/>
</dbReference>